<comment type="caution">
    <text evidence="1">The sequence shown here is derived from an EMBL/GenBank/DDBJ whole genome shotgun (WGS) entry which is preliminary data.</text>
</comment>
<dbReference type="EMBL" id="JBHMQT010000005">
    <property type="protein sequence ID" value="MFC0861473.1"/>
    <property type="molecule type" value="Genomic_DNA"/>
</dbReference>
<organism evidence="1 2">
    <name type="scientific">Sphaerimonospora cavernae</name>
    <dbReference type="NCBI Taxonomy" id="1740611"/>
    <lineage>
        <taxon>Bacteria</taxon>
        <taxon>Bacillati</taxon>
        <taxon>Actinomycetota</taxon>
        <taxon>Actinomycetes</taxon>
        <taxon>Streptosporangiales</taxon>
        <taxon>Streptosporangiaceae</taxon>
        <taxon>Sphaerimonospora</taxon>
    </lineage>
</organism>
<reference evidence="1 2" key="1">
    <citation type="submission" date="2024-09" db="EMBL/GenBank/DDBJ databases">
        <authorList>
            <person name="Sun Q."/>
            <person name="Mori K."/>
        </authorList>
    </citation>
    <scope>NUCLEOTIDE SEQUENCE [LARGE SCALE GENOMIC DNA]</scope>
    <source>
        <strain evidence="1 2">TBRC 1851</strain>
    </source>
</reference>
<proteinExistence type="predicted"/>
<gene>
    <name evidence="1" type="ORF">ACFHYQ_04090</name>
</gene>
<name>A0ABV6TZ35_9ACTN</name>
<protein>
    <submittedName>
        <fullName evidence="1">Uncharacterized protein</fullName>
    </submittedName>
</protein>
<accession>A0ABV6TZ35</accession>
<sequence length="74" mass="8199">MRSSFRRDCRTDPLIKLVVFGVLERESRTAIRDLDGDTTVTAVRDGDWLVVSRGRPKWIAGVEFTGPGVPVVIG</sequence>
<dbReference type="Proteomes" id="UP001589870">
    <property type="component" value="Unassembled WGS sequence"/>
</dbReference>
<dbReference type="RefSeq" id="WP_394299715.1">
    <property type="nucleotide sequence ID" value="NZ_JBHMQT010000005.1"/>
</dbReference>
<keyword evidence="2" id="KW-1185">Reference proteome</keyword>
<evidence type="ECO:0000313" key="2">
    <source>
        <dbReference type="Proteomes" id="UP001589870"/>
    </source>
</evidence>
<evidence type="ECO:0000313" key="1">
    <source>
        <dbReference type="EMBL" id="MFC0861473.1"/>
    </source>
</evidence>